<evidence type="ECO:0000256" key="4">
    <source>
        <dbReference type="ARBA" id="ARBA00022691"/>
    </source>
</evidence>
<dbReference type="InterPro" id="IPR007197">
    <property type="entry name" value="rSAM"/>
</dbReference>
<dbReference type="Proteomes" id="UP000886124">
    <property type="component" value="Unassembled WGS sequence"/>
</dbReference>
<keyword evidence="4" id="KW-0949">S-adenosyl-L-methionine</keyword>
<dbReference type="InterPro" id="IPR034457">
    <property type="entry name" value="Organic_radical-activating"/>
</dbReference>
<accession>A0A7V5PNM8</accession>
<reference evidence="10" key="1">
    <citation type="journal article" date="2020" name="mSystems">
        <title>Genome- and Community-Level Interaction Insights into Carbon Utilization and Element Cycling Functions of Hydrothermarchaeota in Hydrothermal Sediment.</title>
        <authorList>
            <person name="Zhou Z."/>
            <person name="Liu Y."/>
            <person name="Xu W."/>
            <person name="Pan J."/>
            <person name="Luo Z.H."/>
            <person name="Li M."/>
        </authorList>
    </citation>
    <scope>NUCLEOTIDE SEQUENCE [LARGE SCALE GENOMIC DNA]</scope>
    <source>
        <strain evidence="10">HyVt-527</strain>
    </source>
</reference>
<keyword evidence="6" id="KW-0560">Oxidoreductase</keyword>
<sequence length="268" mass="30520">MFNPNSSGIVYDIKRFAIHDGPGIRTTVFFKGCPLNCWWCQNPESRSPGPEPKGQLRTAYQGDLLYRDDGLIGKEVTVEQLLKEVEKDVLFFDESGGGVTVSGGEPLLQIDFLHDLLQGLKTMEIHTTVDTTGYAGYDRIQHILPLVDLWLYDLKLMDDALHQKYTGVSNRVIIKNFLQMYEEKAPLLIRVPLIPGITDTYENLVAIARFLASVDKNLPVELLQYNQFAESKYERLGLPVLGGHKQTQSTDEIEQKKDIFRQYQLKVR</sequence>
<evidence type="ECO:0000256" key="3">
    <source>
        <dbReference type="ARBA" id="ARBA00022485"/>
    </source>
</evidence>
<dbReference type="EMBL" id="DROD01000184">
    <property type="protein sequence ID" value="HHJ52067.1"/>
    <property type="molecule type" value="Genomic_DNA"/>
</dbReference>
<feature type="domain" description="Radical SAM core" evidence="9">
    <location>
        <begin position="19"/>
        <end position="268"/>
    </location>
</feature>
<dbReference type="SFLD" id="SFLDG01066">
    <property type="entry name" value="organic_radical-activating_enz"/>
    <property type="match status" value="1"/>
</dbReference>
<evidence type="ECO:0000256" key="7">
    <source>
        <dbReference type="ARBA" id="ARBA00023004"/>
    </source>
</evidence>
<keyword evidence="5" id="KW-0479">Metal-binding</keyword>
<dbReference type="GO" id="GO:0051539">
    <property type="term" value="F:4 iron, 4 sulfur cluster binding"/>
    <property type="evidence" value="ECO:0007669"/>
    <property type="project" value="UniProtKB-KW"/>
</dbReference>
<name>A0A7V5PNM8_CALAY</name>
<dbReference type="SUPFAM" id="SSF102114">
    <property type="entry name" value="Radical SAM enzymes"/>
    <property type="match status" value="1"/>
</dbReference>
<dbReference type="PANTHER" id="PTHR30352">
    <property type="entry name" value="PYRUVATE FORMATE-LYASE-ACTIVATING ENZYME"/>
    <property type="match status" value="1"/>
</dbReference>
<keyword evidence="8" id="KW-0411">Iron-sulfur</keyword>
<comment type="similarity">
    <text evidence="2">Belongs to the organic radical-activating enzymes family.</text>
</comment>
<dbReference type="GO" id="GO:0016491">
    <property type="term" value="F:oxidoreductase activity"/>
    <property type="evidence" value="ECO:0007669"/>
    <property type="project" value="UniProtKB-KW"/>
</dbReference>
<protein>
    <submittedName>
        <fullName evidence="10">Glycyl-radical enzyme activating protein</fullName>
    </submittedName>
</protein>
<dbReference type="PROSITE" id="PS01087">
    <property type="entry name" value="RADICAL_ACTIVATING"/>
    <property type="match status" value="1"/>
</dbReference>
<comment type="cofactor">
    <cofactor evidence="1">
        <name>[4Fe-4S] cluster</name>
        <dbReference type="ChEBI" id="CHEBI:49883"/>
    </cofactor>
</comment>
<evidence type="ECO:0000256" key="8">
    <source>
        <dbReference type="ARBA" id="ARBA00023014"/>
    </source>
</evidence>
<dbReference type="NCBIfam" id="TIGR02494">
    <property type="entry name" value="PFLE_PFLC"/>
    <property type="match status" value="1"/>
</dbReference>
<dbReference type="AlphaFoldDB" id="A0A7V5PNM8"/>
<evidence type="ECO:0000256" key="1">
    <source>
        <dbReference type="ARBA" id="ARBA00001966"/>
    </source>
</evidence>
<dbReference type="GO" id="GO:0046872">
    <property type="term" value="F:metal ion binding"/>
    <property type="evidence" value="ECO:0007669"/>
    <property type="project" value="UniProtKB-KW"/>
</dbReference>
<dbReference type="PROSITE" id="PS51918">
    <property type="entry name" value="RADICAL_SAM"/>
    <property type="match status" value="1"/>
</dbReference>
<dbReference type="Pfam" id="PF04055">
    <property type="entry name" value="Radical_SAM"/>
    <property type="match status" value="1"/>
</dbReference>
<dbReference type="PANTHER" id="PTHR30352:SF4">
    <property type="entry name" value="PYRUVATE FORMATE-LYASE 2-ACTIVATING ENZYME"/>
    <property type="match status" value="1"/>
</dbReference>
<keyword evidence="3" id="KW-0004">4Fe-4S</keyword>
<dbReference type="PIRSF" id="PIRSF000371">
    <property type="entry name" value="PFL_act_enz"/>
    <property type="match status" value="1"/>
</dbReference>
<organism evidence="10">
    <name type="scientific">Caldithrix abyssi</name>
    <dbReference type="NCBI Taxonomy" id="187145"/>
    <lineage>
        <taxon>Bacteria</taxon>
        <taxon>Pseudomonadati</taxon>
        <taxon>Calditrichota</taxon>
        <taxon>Calditrichia</taxon>
        <taxon>Calditrichales</taxon>
        <taxon>Calditrichaceae</taxon>
        <taxon>Caldithrix</taxon>
    </lineage>
</organism>
<dbReference type="SFLD" id="SFLDS00029">
    <property type="entry name" value="Radical_SAM"/>
    <property type="match status" value="1"/>
</dbReference>
<comment type="caution">
    <text evidence="10">The sequence shown here is derived from an EMBL/GenBank/DDBJ whole genome shotgun (WGS) entry which is preliminary data.</text>
</comment>
<dbReference type="InterPro" id="IPR012839">
    <property type="entry name" value="Organic_radical_activase"/>
</dbReference>
<evidence type="ECO:0000256" key="2">
    <source>
        <dbReference type="ARBA" id="ARBA00009777"/>
    </source>
</evidence>
<dbReference type="InterPro" id="IPR001989">
    <property type="entry name" value="Radical_activat_CS"/>
</dbReference>
<evidence type="ECO:0000259" key="9">
    <source>
        <dbReference type="PROSITE" id="PS51918"/>
    </source>
</evidence>
<gene>
    <name evidence="10" type="ORF">ENJ89_02625</name>
</gene>
<evidence type="ECO:0000313" key="10">
    <source>
        <dbReference type="EMBL" id="HHJ52067.1"/>
    </source>
</evidence>
<keyword evidence="7" id="KW-0408">Iron</keyword>
<dbReference type="Gene3D" id="3.20.20.70">
    <property type="entry name" value="Aldolase class I"/>
    <property type="match status" value="1"/>
</dbReference>
<dbReference type="InterPro" id="IPR058240">
    <property type="entry name" value="rSAM_sf"/>
</dbReference>
<proteinExistence type="inferred from homology"/>
<dbReference type="InterPro" id="IPR013785">
    <property type="entry name" value="Aldolase_TIM"/>
</dbReference>
<evidence type="ECO:0000256" key="6">
    <source>
        <dbReference type="ARBA" id="ARBA00023002"/>
    </source>
</evidence>
<evidence type="ECO:0000256" key="5">
    <source>
        <dbReference type="ARBA" id="ARBA00022723"/>
    </source>
</evidence>